<evidence type="ECO:0000313" key="2">
    <source>
        <dbReference type="Proteomes" id="UP000823786"/>
    </source>
</evidence>
<proteinExistence type="predicted"/>
<accession>A0ABS4EWK4</accession>
<name>A0ABS4EWK4_9HYPH</name>
<dbReference type="EMBL" id="JAGGJV010000018">
    <property type="protein sequence ID" value="MBP1862351.1"/>
    <property type="molecule type" value="Genomic_DNA"/>
</dbReference>
<protein>
    <submittedName>
        <fullName evidence="1">Uncharacterized protein</fullName>
    </submittedName>
</protein>
<sequence>MPVSMQLLLLCAGLGAKLGRAPKQTGLRFDPNFAVRMFGL</sequence>
<comment type="caution">
    <text evidence="1">The sequence shown here is derived from an EMBL/GenBank/DDBJ whole genome shotgun (WGS) entry which is preliminary data.</text>
</comment>
<reference evidence="1 2" key="1">
    <citation type="submission" date="2021-03" db="EMBL/GenBank/DDBJ databases">
        <title>Genomic Encyclopedia of Type Strains, Phase IV (KMG-IV): sequencing the most valuable type-strain genomes for metagenomic binning, comparative biology and taxonomic classification.</title>
        <authorList>
            <person name="Goeker M."/>
        </authorList>
    </citation>
    <scope>NUCLEOTIDE SEQUENCE [LARGE SCALE GENOMIC DNA]</scope>
    <source>
        <strain evidence="1 2">DSM 26427</strain>
    </source>
</reference>
<gene>
    <name evidence="1" type="ORF">J2Z75_005884</name>
</gene>
<evidence type="ECO:0000313" key="1">
    <source>
        <dbReference type="EMBL" id="MBP1862351.1"/>
    </source>
</evidence>
<dbReference type="Proteomes" id="UP000823786">
    <property type="component" value="Unassembled WGS sequence"/>
</dbReference>
<organism evidence="1 2">
    <name type="scientific">Rhizobium herbae</name>
    <dbReference type="NCBI Taxonomy" id="508661"/>
    <lineage>
        <taxon>Bacteria</taxon>
        <taxon>Pseudomonadati</taxon>
        <taxon>Pseudomonadota</taxon>
        <taxon>Alphaproteobacteria</taxon>
        <taxon>Hyphomicrobiales</taxon>
        <taxon>Rhizobiaceae</taxon>
        <taxon>Rhizobium/Agrobacterium group</taxon>
        <taxon>Rhizobium</taxon>
    </lineage>
</organism>
<keyword evidence="2" id="KW-1185">Reference proteome</keyword>